<gene>
    <name evidence="6" type="primary">nusB</name>
    <name evidence="8" type="ORF">CAGA_18000</name>
</gene>
<dbReference type="PANTHER" id="PTHR11078:SF3">
    <property type="entry name" value="ANTITERMINATION NUSB DOMAIN-CONTAINING PROTEIN"/>
    <property type="match status" value="1"/>
</dbReference>
<dbReference type="OrthoDB" id="9811381at2"/>
<keyword evidence="5 6" id="KW-0804">Transcription</keyword>
<dbReference type="InterPro" id="IPR006027">
    <property type="entry name" value="NusB_RsmB_TIM44"/>
</dbReference>
<comment type="caution">
    <text evidence="8">The sequence shown here is derived from an EMBL/GenBank/DDBJ whole genome shotgun (WGS) entry which is preliminary data.</text>
</comment>
<organism evidence="8 9">
    <name type="scientific">Caproiciproducens galactitolivorans</name>
    <dbReference type="NCBI Taxonomy" id="642589"/>
    <lineage>
        <taxon>Bacteria</taxon>
        <taxon>Bacillati</taxon>
        <taxon>Bacillota</taxon>
        <taxon>Clostridia</taxon>
        <taxon>Eubacteriales</taxon>
        <taxon>Acutalibacteraceae</taxon>
        <taxon>Caproiciproducens</taxon>
    </lineage>
</organism>
<dbReference type="RefSeq" id="WP_135659985.1">
    <property type="nucleotide sequence ID" value="NZ_JAJUFJ010000001.1"/>
</dbReference>
<dbReference type="GO" id="GO:0003723">
    <property type="term" value="F:RNA binding"/>
    <property type="evidence" value="ECO:0007669"/>
    <property type="project" value="UniProtKB-UniRule"/>
</dbReference>
<evidence type="ECO:0000256" key="3">
    <source>
        <dbReference type="ARBA" id="ARBA00022884"/>
    </source>
</evidence>
<reference evidence="8 9" key="1">
    <citation type="submission" date="2019-04" db="EMBL/GenBank/DDBJ databases">
        <authorList>
            <person name="Poehlein A."/>
            <person name="Bengelsdorf F.R."/>
            <person name="Duerre P."/>
            <person name="Daniel R."/>
        </authorList>
    </citation>
    <scope>NUCLEOTIDE SEQUENCE [LARGE SCALE GENOMIC DNA]</scope>
    <source>
        <strain evidence="8 9">BS-1</strain>
    </source>
</reference>
<dbReference type="Proteomes" id="UP000297714">
    <property type="component" value="Unassembled WGS sequence"/>
</dbReference>
<evidence type="ECO:0000256" key="6">
    <source>
        <dbReference type="HAMAP-Rule" id="MF_00073"/>
    </source>
</evidence>
<feature type="domain" description="NusB/RsmB/TIM44" evidence="7">
    <location>
        <begin position="4"/>
        <end position="128"/>
    </location>
</feature>
<dbReference type="AlphaFoldDB" id="A0A4Z0XX44"/>
<dbReference type="EMBL" id="SRMQ01000008">
    <property type="protein sequence ID" value="TGJ76079.1"/>
    <property type="molecule type" value="Genomic_DNA"/>
</dbReference>
<dbReference type="InterPro" id="IPR011605">
    <property type="entry name" value="NusB_fam"/>
</dbReference>
<sequence>MKRREAREQAFVLIFERSFSHDTTEQIIDAAGLCSDIIIDDFARRIAVGAEQNEEAIEALIEKNIRGWKMNRLSKVSLALLKMAIYEIMFEKDIPVNVSINEAINIAKKYGGADDAPYINGVLGSVVKDLGDKVARE</sequence>
<keyword evidence="3 6" id="KW-0694">RNA-binding</keyword>
<dbReference type="HAMAP" id="MF_00073">
    <property type="entry name" value="NusB"/>
    <property type="match status" value="1"/>
</dbReference>
<dbReference type="Pfam" id="PF01029">
    <property type="entry name" value="NusB"/>
    <property type="match status" value="1"/>
</dbReference>
<dbReference type="NCBIfam" id="TIGR01951">
    <property type="entry name" value="nusB"/>
    <property type="match status" value="1"/>
</dbReference>
<keyword evidence="2 6" id="KW-0889">Transcription antitermination</keyword>
<dbReference type="InterPro" id="IPR035926">
    <property type="entry name" value="NusB-like_sf"/>
</dbReference>
<keyword evidence="9" id="KW-1185">Reference proteome</keyword>
<keyword evidence="4 6" id="KW-0805">Transcription regulation</keyword>
<evidence type="ECO:0000313" key="8">
    <source>
        <dbReference type="EMBL" id="TGJ76079.1"/>
    </source>
</evidence>
<comment type="function">
    <text evidence="6">Involved in transcription antitermination. Required for transcription of ribosomal RNA (rRNA) genes. Binds specifically to the boxA antiterminator sequence of the ribosomal RNA (rrn) operons.</text>
</comment>
<evidence type="ECO:0000256" key="2">
    <source>
        <dbReference type="ARBA" id="ARBA00022814"/>
    </source>
</evidence>
<dbReference type="SUPFAM" id="SSF48013">
    <property type="entry name" value="NusB-like"/>
    <property type="match status" value="1"/>
</dbReference>
<evidence type="ECO:0000259" key="7">
    <source>
        <dbReference type="Pfam" id="PF01029"/>
    </source>
</evidence>
<evidence type="ECO:0000256" key="5">
    <source>
        <dbReference type="ARBA" id="ARBA00023163"/>
    </source>
</evidence>
<protein>
    <recommendedName>
        <fullName evidence="6">Transcription antitermination protein NusB</fullName>
    </recommendedName>
    <alternativeName>
        <fullName evidence="6">Antitermination factor NusB</fullName>
    </alternativeName>
</protein>
<name>A0A4Z0XX44_9FIRM</name>
<evidence type="ECO:0000256" key="1">
    <source>
        <dbReference type="ARBA" id="ARBA00005952"/>
    </source>
</evidence>
<evidence type="ECO:0000313" key="9">
    <source>
        <dbReference type="Proteomes" id="UP000297714"/>
    </source>
</evidence>
<dbReference type="PANTHER" id="PTHR11078">
    <property type="entry name" value="N UTILIZATION SUBSTANCE PROTEIN B-RELATED"/>
    <property type="match status" value="1"/>
</dbReference>
<dbReference type="Gene3D" id="1.10.940.10">
    <property type="entry name" value="NusB-like"/>
    <property type="match status" value="1"/>
</dbReference>
<evidence type="ECO:0000256" key="4">
    <source>
        <dbReference type="ARBA" id="ARBA00023015"/>
    </source>
</evidence>
<dbReference type="GO" id="GO:0031564">
    <property type="term" value="P:transcription antitermination"/>
    <property type="evidence" value="ECO:0007669"/>
    <property type="project" value="UniProtKB-KW"/>
</dbReference>
<dbReference type="GO" id="GO:0006353">
    <property type="term" value="P:DNA-templated transcription termination"/>
    <property type="evidence" value="ECO:0007669"/>
    <property type="project" value="UniProtKB-UniRule"/>
</dbReference>
<comment type="similarity">
    <text evidence="1 6">Belongs to the NusB family.</text>
</comment>
<proteinExistence type="inferred from homology"/>
<accession>A0A4Z0XX44</accession>
<dbReference type="GO" id="GO:0005829">
    <property type="term" value="C:cytosol"/>
    <property type="evidence" value="ECO:0007669"/>
    <property type="project" value="TreeGrafter"/>
</dbReference>